<evidence type="ECO:0000313" key="3">
    <source>
        <dbReference type="Proteomes" id="UP000602510"/>
    </source>
</evidence>
<keyword evidence="3" id="KW-1185">Reference proteome</keyword>
<accession>A0A833WEC5</accession>
<reference evidence="2" key="1">
    <citation type="submission" date="2020-04" db="EMBL/GenBank/DDBJ databases">
        <title>Hybrid Assembly of Korean Phytophthora infestans isolates.</title>
        <authorList>
            <person name="Prokchorchik M."/>
            <person name="Lee Y."/>
            <person name="Seo J."/>
            <person name="Cho J.-H."/>
            <person name="Park Y.-E."/>
            <person name="Jang D.-C."/>
            <person name="Im J.-S."/>
            <person name="Choi J.-G."/>
            <person name="Park H.-J."/>
            <person name="Lee G.-B."/>
            <person name="Lee Y.-G."/>
            <person name="Hong S.-Y."/>
            <person name="Cho K."/>
            <person name="Sohn K.H."/>
        </authorList>
    </citation>
    <scope>NUCLEOTIDE SEQUENCE</scope>
    <source>
        <strain evidence="2">KR_1_A1</strain>
    </source>
</reference>
<dbReference type="Proteomes" id="UP000602510">
    <property type="component" value="Unassembled WGS sequence"/>
</dbReference>
<gene>
    <name evidence="2" type="ORF">GN244_ATG17573</name>
</gene>
<protein>
    <submittedName>
        <fullName evidence="2">Uncharacterized protein</fullName>
    </submittedName>
</protein>
<evidence type="ECO:0000256" key="1">
    <source>
        <dbReference type="SAM" id="MobiDB-lite"/>
    </source>
</evidence>
<sequence length="134" mass="15350">MYYTPPLAKWTDEWVKGGWTFFRKKIPCGMGLRHVRSLCFLTKGTRRANAAHVLLNSMPMLERHADVALKPFPNRCVSKYRQSANPRKPDETEMPLDDTNPTEALGTVFEQFFAVLWVTPAKKNLEAIRLLASI</sequence>
<comment type="caution">
    <text evidence="2">The sequence shown here is derived from an EMBL/GenBank/DDBJ whole genome shotgun (WGS) entry which is preliminary data.</text>
</comment>
<name>A0A833WEC5_PHYIN</name>
<dbReference type="AlphaFoldDB" id="A0A833WEC5"/>
<proteinExistence type="predicted"/>
<organism evidence="2 3">
    <name type="scientific">Phytophthora infestans</name>
    <name type="common">Potato late blight agent</name>
    <name type="synonym">Botrytis infestans</name>
    <dbReference type="NCBI Taxonomy" id="4787"/>
    <lineage>
        <taxon>Eukaryota</taxon>
        <taxon>Sar</taxon>
        <taxon>Stramenopiles</taxon>
        <taxon>Oomycota</taxon>
        <taxon>Peronosporomycetes</taxon>
        <taxon>Peronosporales</taxon>
        <taxon>Peronosporaceae</taxon>
        <taxon>Phytophthora</taxon>
    </lineage>
</organism>
<evidence type="ECO:0000313" key="2">
    <source>
        <dbReference type="EMBL" id="KAF4030635.1"/>
    </source>
</evidence>
<feature type="region of interest" description="Disordered" evidence="1">
    <location>
        <begin position="80"/>
        <end position="100"/>
    </location>
</feature>
<dbReference type="EMBL" id="WSZM01000656">
    <property type="protein sequence ID" value="KAF4030635.1"/>
    <property type="molecule type" value="Genomic_DNA"/>
</dbReference>